<dbReference type="Pfam" id="PF07546">
    <property type="entry name" value="EMI"/>
    <property type="match status" value="1"/>
</dbReference>
<evidence type="ECO:0000256" key="8">
    <source>
        <dbReference type="SAM" id="MobiDB-lite"/>
    </source>
</evidence>
<name>A0A1S3SRP2_SALSA</name>
<feature type="compositionally biased region" description="Basic and acidic residues" evidence="8">
    <location>
        <begin position="798"/>
        <end position="807"/>
    </location>
</feature>
<evidence type="ECO:0000259" key="10">
    <source>
        <dbReference type="PROSITE" id="PS50871"/>
    </source>
</evidence>
<sequence>MAGPVMFLFLWVLTWFGEVRGASYPQRYNLYSGQTQALPQNGVRAASRHRNWCAYVVKKTVSCVVEDGVETYVKPDYHPCSWGTQCSRMVTYRTYMKPRYKVAYKMVTDMEWKCCHGYTGDDCSEGPSGGSGTQIATARPKPSRPGQTGTDTGHRGQSGGDGRGDSDKTRQLEDKIQSLTKDLQDLQSTLRGMNERFQEEMRKPGFSGGGTKAPADAAQPEIKDTIHSIQTKLDQLDNRTQAHDKTLVSINNHLVNGNGGGGNDLGGGTGDSSGGTGGISGGKLNTLKEEILRELERRVSLSCSSCQSGVEDLRRQQQEDRERIRALEKQLNAVDGRYRQSLDGLRREVTRSQGCCDSVTDLKYRVTDAERKISSISENYDVIQNRLDKELGSGGGSNGGGGLPGGGGGFGPGSGGFGPGGGSGLPRVIEDRLDGRLRDLERWVNSTMQHTEETEKDLKDYFNRELGDLRTVFLDRFDDQGYRIGDIELDVGIVKDLVSDHDKKLTHLENSTALLDKSLTDCGCGGTGGEAGGGGVRGGGREDGGGSRGTEGTGGMGGRGAEGGAGEGGRGDTGGTGTEGRRDGGTGGIGGGWGGAGGGAGEGGRGDTGGTGTEGRRDGGTGGTGGGWGGAGGDGGNDYDGDTVKSITWRVVANEDEIRRFDTRIKDLSVSGDSLMDKVLDLSHDIRKIKALTGNNGEHFNRIVTEVETLGRGMDDCDVCGRVEDEFKKLKNHTLNRWEKDINAIRNRVDSDQSFCSQVCSTLQEEVAELREEVGKCSNQCKIHLETPTTGGGTGGRGLDEPEKPLDGHSVIGGTSNNGHLKSLQGELSEVILTFSSINDTLRGLEHTVQKHGSVITDLGNTKDKIISELDKIQQEVTEHIEKSRDRLDGVDRDVRRFESTLVVEVGDCKRSGDGLEKRLSKMEGVCGRLDGVSDSLQRIKEGLNKHMSGLWNCVNGLNATVISHGGIIKSIQTTQLDGIHGKIKNLNSSVSHILTEFQNLLEQDLTGVQLVRGLNGLPGPPGPSGERGFQGLPGAKGPQGRDGSPGRQGENGPRGSPGLKGERGMPGADANVRKLSFSAALTYPMLSAGTIVFDKIFVNEGEFYEPRTGIFTAPVDGHYFFSAILTGHKNEKIEAVLSKSNYGMARVDSGGYQPEGLENKPVAEAKITPGSLAVFNIILPLQARDTVCIDLVMGKLAHSVEPLTIFSGMLLYEHM</sequence>
<dbReference type="RefSeq" id="XP_014067015.2">
    <property type="nucleotide sequence ID" value="XM_014211540.2"/>
</dbReference>
<feature type="region of interest" description="Disordered" evidence="8">
    <location>
        <begin position="1013"/>
        <end position="1068"/>
    </location>
</feature>
<evidence type="ECO:0000256" key="7">
    <source>
        <dbReference type="SAM" id="Coils"/>
    </source>
</evidence>
<feature type="signal peptide" evidence="9">
    <location>
        <begin position="1"/>
        <end position="21"/>
    </location>
</feature>
<feature type="coiled-coil region" evidence="7">
    <location>
        <begin position="169"/>
        <end position="203"/>
    </location>
</feature>
<protein>
    <submittedName>
        <fullName evidence="13">EMILIN-1 isoform X1</fullName>
    </submittedName>
</protein>
<accession>A0A1S3SRP2</accession>
<dbReference type="InterPro" id="IPR050392">
    <property type="entry name" value="Collagen/C1q_domain"/>
</dbReference>
<dbReference type="Proteomes" id="UP001652741">
    <property type="component" value="Chromosome ssa09"/>
</dbReference>
<feature type="compositionally biased region" description="Gly residues" evidence="8">
    <location>
        <begin position="546"/>
        <end position="578"/>
    </location>
</feature>
<feature type="compositionally biased region" description="Gly residues" evidence="8">
    <location>
        <begin position="259"/>
        <end position="281"/>
    </location>
</feature>
<feature type="region of interest" description="Disordered" evidence="8">
    <location>
        <begin position="788"/>
        <end position="818"/>
    </location>
</feature>
<evidence type="ECO:0000256" key="1">
    <source>
        <dbReference type="ARBA" id="ARBA00004498"/>
    </source>
</evidence>
<dbReference type="InterPro" id="IPR011489">
    <property type="entry name" value="EMI_domain"/>
</dbReference>
<dbReference type="SMART" id="SM00110">
    <property type="entry name" value="C1Q"/>
    <property type="match status" value="1"/>
</dbReference>
<feature type="compositionally biased region" description="Gly residues" evidence="8">
    <location>
        <begin position="392"/>
        <end position="424"/>
    </location>
</feature>
<organism evidence="12 13">
    <name type="scientific">Salmo salar</name>
    <name type="common">Atlantic salmon</name>
    <dbReference type="NCBI Taxonomy" id="8030"/>
    <lineage>
        <taxon>Eukaryota</taxon>
        <taxon>Metazoa</taxon>
        <taxon>Chordata</taxon>
        <taxon>Craniata</taxon>
        <taxon>Vertebrata</taxon>
        <taxon>Euteleostomi</taxon>
        <taxon>Actinopterygii</taxon>
        <taxon>Neopterygii</taxon>
        <taxon>Teleostei</taxon>
        <taxon>Protacanthopterygii</taxon>
        <taxon>Salmoniformes</taxon>
        <taxon>Salmonidae</taxon>
        <taxon>Salmoninae</taxon>
        <taxon>Salmo</taxon>
    </lineage>
</organism>
<keyword evidence="2" id="KW-0964">Secreted</keyword>
<dbReference type="Pfam" id="PF00386">
    <property type="entry name" value="C1q"/>
    <property type="match status" value="1"/>
</dbReference>
<evidence type="ECO:0000256" key="5">
    <source>
        <dbReference type="ARBA" id="ARBA00023054"/>
    </source>
</evidence>
<dbReference type="GeneID" id="106611378"/>
<dbReference type="KEGG" id="sasa:106611378"/>
<dbReference type="PANTHER" id="PTHR15427:SF1">
    <property type="entry name" value="EMILIN-1"/>
    <property type="match status" value="1"/>
</dbReference>
<evidence type="ECO:0000256" key="2">
    <source>
        <dbReference type="ARBA" id="ARBA00022525"/>
    </source>
</evidence>
<dbReference type="PaxDb" id="8030-ENSSSAP00000006515"/>
<dbReference type="PROSITE" id="PS51041">
    <property type="entry name" value="EMI"/>
    <property type="match status" value="1"/>
</dbReference>
<feature type="coiled-coil region" evidence="7">
    <location>
        <begin position="856"/>
        <end position="883"/>
    </location>
</feature>
<dbReference type="Gene3D" id="2.60.120.40">
    <property type="match status" value="1"/>
</dbReference>
<evidence type="ECO:0000256" key="4">
    <source>
        <dbReference type="ARBA" id="ARBA00022729"/>
    </source>
</evidence>
<dbReference type="InterPro" id="IPR001073">
    <property type="entry name" value="C1q_dom"/>
</dbReference>
<feature type="region of interest" description="Disordered" evidence="8">
    <location>
        <begin position="125"/>
        <end position="169"/>
    </location>
</feature>
<feature type="chain" id="PRO_5045472853" evidence="9">
    <location>
        <begin position="22"/>
        <end position="1216"/>
    </location>
</feature>
<feature type="region of interest" description="Disordered" evidence="8">
    <location>
        <begin position="259"/>
        <end position="283"/>
    </location>
</feature>
<reference evidence="13" key="1">
    <citation type="submission" date="2025-08" db="UniProtKB">
        <authorList>
            <consortium name="RefSeq"/>
        </authorList>
    </citation>
    <scope>IDENTIFICATION</scope>
</reference>
<keyword evidence="12" id="KW-1185">Reference proteome</keyword>
<feature type="region of interest" description="Disordered" evidence="8">
    <location>
        <begin position="391"/>
        <end position="425"/>
    </location>
</feature>
<evidence type="ECO:0000256" key="3">
    <source>
        <dbReference type="ARBA" id="ARBA00022530"/>
    </source>
</evidence>
<feature type="compositionally biased region" description="Gly residues" evidence="8">
    <location>
        <begin position="527"/>
        <end position="538"/>
    </location>
</feature>
<dbReference type="SUPFAM" id="SSF49842">
    <property type="entry name" value="TNF-like"/>
    <property type="match status" value="1"/>
</dbReference>
<evidence type="ECO:0000256" key="6">
    <source>
        <dbReference type="ARBA" id="ARBA00023157"/>
    </source>
</evidence>
<keyword evidence="5 7" id="KW-0175">Coiled coil</keyword>
<keyword evidence="4 9" id="KW-0732">Signal</keyword>
<dbReference type="PROSITE" id="PS50871">
    <property type="entry name" value="C1Q"/>
    <property type="match status" value="1"/>
</dbReference>
<feature type="domain" description="EMI" evidence="11">
    <location>
        <begin position="49"/>
        <end position="125"/>
    </location>
</feature>
<feature type="domain" description="C1q" evidence="10">
    <location>
        <begin position="1071"/>
        <end position="1216"/>
    </location>
</feature>
<evidence type="ECO:0000259" key="11">
    <source>
        <dbReference type="PROSITE" id="PS51041"/>
    </source>
</evidence>
<comment type="subcellular location">
    <subcellularLocation>
        <location evidence="1">Secreted</location>
        <location evidence="1">Extracellular space</location>
        <location evidence="1">Extracellular matrix</location>
    </subcellularLocation>
</comment>
<evidence type="ECO:0000313" key="12">
    <source>
        <dbReference type="Proteomes" id="UP001652741"/>
    </source>
</evidence>
<dbReference type="PANTHER" id="PTHR15427">
    <property type="entry name" value="EMILIN ELASTIN MICROFIBRIL INTERFACE-LOCATED PROTEIN ELASTIN MICROFIBRIL INTERFACER"/>
    <property type="match status" value="1"/>
</dbReference>
<dbReference type="AlphaFoldDB" id="A0A1S3SRP2"/>
<keyword evidence="3" id="KW-0272">Extracellular matrix</keyword>
<dbReference type="STRING" id="8030.ENSSSAP00000006515"/>
<evidence type="ECO:0000256" key="9">
    <source>
        <dbReference type="SAM" id="SignalP"/>
    </source>
</evidence>
<feature type="compositionally biased region" description="Gly residues" evidence="8">
    <location>
        <begin position="620"/>
        <end position="638"/>
    </location>
</feature>
<dbReference type="InterPro" id="IPR008983">
    <property type="entry name" value="Tumour_necrosis_fac-like_dom"/>
</dbReference>
<proteinExistence type="predicted"/>
<gene>
    <name evidence="13" type="primary">LOC106611378</name>
</gene>
<evidence type="ECO:0000313" key="13">
    <source>
        <dbReference type="RefSeq" id="XP_014067015.2"/>
    </source>
</evidence>
<feature type="compositionally biased region" description="Gly residues" evidence="8">
    <location>
        <begin position="585"/>
        <end position="613"/>
    </location>
</feature>
<feature type="region of interest" description="Disordered" evidence="8">
    <location>
        <begin position="527"/>
        <end position="638"/>
    </location>
</feature>
<keyword evidence="6" id="KW-1015">Disulfide bond</keyword>
<dbReference type="Bgee" id="ENSSSAG00000003244">
    <property type="expression patterns" value="Expressed in zone of skin and 22 other cell types or tissues"/>
</dbReference>